<keyword evidence="4" id="KW-1185">Reference proteome</keyword>
<dbReference type="HAMAP" id="MF_00489">
    <property type="entry name" value="UPF0178"/>
    <property type="match status" value="1"/>
</dbReference>
<protein>
    <recommendedName>
        <fullName evidence="2">UPF0178 protein EC9_53690</fullName>
    </recommendedName>
</protein>
<dbReference type="AlphaFoldDB" id="A0A517M8F2"/>
<accession>A0A517M8F2</accession>
<gene>
    <name evidence="3" type="ORF">EC9_53690</name>
</gene>
<dbReference type="NCBIfam" id="NF001095">
    <property type="entry name" value="PRK00124.1"/>
    <property type="match status" value="1"/>
</dbReference>
<evidence type="ECO:0000313" key="4">
    <source>
        <dbReference type="Proteomes" id="UP000319557"/>
    </source>
</evidence>
<dbReference type="Pfam" id="PF02639">
    <property type="entry name" value="DUF188"/>
    <property type="match status" value="1"/>
</dbReference>
<sequence>MGQDFQRWADEGKLELCYTTAVVGSLAAVGILEKLKCPVRGGDAQELSEVKIWIDADAAPMDVKQIVFRAAKRLDVETILVANRMMEVPASLSMVRSIQVREGADQADRYIAAEGQRGDLAITADLPLAGDLVEKGLFVIDPRGEEYSPETITSRLSMRNFMDDLRGAGMVVGRTAPYGETDKKAFAATFDRLLTRALRLAERAKK</sequence>
<evidence type="ECO:0000256" key="1">
    <source>
        <dbReference type="ARBA" id="ARBA00008522"/>
    </source>
</evidence>
<organism evidence="3 4">
    <name type="scientific">Rosistilla ulvae</name>
    <dbReference type="NCBI Taxonomy" id="1930277"/>
    <lineage>
        <taxon>Bacteria</taxon>
        <taxon>Pseudomonadati</taxon>
        <taxon>Planctomycetota</taxon>
        <taxon>Planctomycetia</taxon>
        <taxon>Pirellulales</taxon>
        <taxon>Pirellulaceae</taxon>
        <taxon>Rosistilla</taxon>
    </lineage>
</organism>
<comment type="similarity">
    <text evidence="1 2">Belongs to the UPF0178 family.</text>
</comment>
<proteinExistence type="inferred from homology"/>
<dbReference type="EMBL" id="CP036261">
    <property type="protein sequence ID" value="QDS91149.1"/>
    <property type="molecule type" value="Genomic_DNA"/>
</dbReference>
<dbReference type="PANTHER" id="PTHR35146:SF1">
    <property type="entry name" value="UPF0178 PROTEIN YAII"/>
    <property type="match status" value="1"/>
</dbReference>
<reference evidence="3 4" key="1">
    <citation type="submission" date="2019-02" db="EMBL/GenBank/DDBJ databases">
        <title>Deep-cultivation of Planctomycetes and their phenomic and genomic characterization uncovers novel biology.</title>
        <authorList>
            <person name="Wiegand S."/>
            <person name="Jogler M."/>
            <person name="Boedeker C."/>
            <person name="Pinto D."/>
            <person name="Vollmers J."/>
            <person name="Rivas-Marin E."/>
            <person name="Kohn T."/>
            <person name="Peeters S.H."/>
            <person name="Heuer A."/>
            <person name="Rast P."/>
            <person name="Oberbeckmann S."/>
            <person name="Bunk B."/>
            <person name="Jeske O."/>
            <person name="Meyerdierks A."/>
            <person name="Storesund J.E."/>
            <person name="Kallscheuer N."/>
            <person name="Luecker S."/>
            <person name="Lage O.M."/>
            <person name="Pohl T."/>
            <person name="Merkel B.J."/>
            <person name="Hornburger P."/>
            <person name="Mueller R.-W."/>
            <person name="Bruemmer F."/>
            <person name="Labrenz M."/>
            <person name="Spormann A.M."/>
            <person name="Op den Camp H."/>
            <person name="Overmann J."/>
            <person name="Amann R."/>
            <person name="Jetten M.S.M."/>
            <person name="Mascher T."/>
            <person name="Medema M.H."/>
            <person name="Devos D.P."/>
            <person name="Kaster A.-K."/>
            <person name="Ovreas L."/>
            <person name="Rohde M."/>
            <person name="Galperin M.Y."/>
            <person name="Jogler C."/>
        </authorList>
    </citation>
    <scope>NUCLEOTIDE SEQUENCE [LARGE SCALE GENOMIC DNA]</scope>
    <source>
        <strain evidence="3 4">EC9</strain>
    </source>
</reference>
<dbReference type="Proteomes" id="UP000319557">
    <property type="component" value="Chromosome"/>
</dbReference>
<dbReference type="InterPro" id="IPR003791">
    <property type="entry name" value="UPF0178"/>
</dbReference>
<dbReference type="PANTHER" id="PTHR35146">
    <property type="entry name" value="UPF0178 PROTEIN YAII"/>
    <property type="match status" value="1"/>
</dbReference>
<name>A0A517M8F2_9BACT</name>
<evidence type="ECO:0000313" key="3">
    <source>
        <dbReference type="EMBL" id="QDS91149.1"/>
    </source>
</evidence>
<evidence type="ECO:0000256" key="2">
    <source>
        <dbReference type="HAMAP-Rule" id="MF_00489"/>
    </source>
</evidence>
<dbReference type="CDD" id="cd18720">
    <property type="entry name" value="PIN_YqxD-like"/>
    <property type="match status" value="1"/>
</dbReference>
<dbReference type="KEGG" id="ruv:EC9_53690"/>